<dbReference type="InterPro" id="IPR036390">
    <property type="entry name" value="WH_DNA-bd_sf"/>
</dbReference>
<gene>
    <name evidence="6" type="ORF">QI30_09920</name>
</gene>
<comment type="caution">
    <text evidence="6">The sequence shown here is derived from an EMBL/GenBank/DDBJ whole genome shotgun (WGS) entry which is preliminary data.</text>
</comment>
<dbReference type="InterPro" id="IPR005119">
    <property type="entry name" value="LysR_subst-bd"/>
</dbReference>
<dbReference type="EMBL" id="JTFC01000031">
    <property type="protein sequence ID" value="RUS55254.1"/>
    <property type="molecule type" value="Genomic_DNA"/>
</dbReference>
<sequence length="295" mass="33257">MEMHQLRYFKEIAELKHYGKAAERLHVSQPALTKAIHKLEDELEVPLFNRTGRSIDSSSYGRAFLPYVERALKELEQGRKQLQGMKNPSTGTVRLAFLQSIGTTLLPTILRDFRQVYPAVSFDLVQCSSKEALDLLERGDIDLCLITNFSHTFDAENWVPLKREQLYGYCANAHELAVSDGWPLAQLAAYDFVGFKDEQLMQQQFVKWCREAGFMPTMVFQGTDVPTVAGLISSDLGISILPYYSGLEALPIHRFTITDMDCTRDIGLAWKRGGVLTASAQLFVDFTSGQQNNGF</sequence>
<dbReference type="InterPro" id="IPR050950">
    <property type="entry name" value="HTH-type_LysR_regulators"/>
</dbReference>
<keyword evidence="2" id="KW-0805">Transcription regulation</keyword>
<dbReference type="Proteomes" id="UP000288623">
    <property type="component" value="Unassembled WGS sequence"/>
</dbReference>
<dbReference type="PANTHER" id="PTHR30419">
    <property type="entry name" value="HTH-TYPE TRANSCRIPTIONAL REGULATOR YBHD"/>
    <property type="match status" value="1"/>
</dbReference>
<dbReference type="GO" id="GO:0005829">
    <property type="term" value="C:cytosol"/>
    <property type="evidence" value="ECO:0007669"/>
    <property type="project" value="TreeGrafter"/>
</dbReference>
<keyword evidence="3" id="KW-0238">DNA-binding</keyword>
<dbReference type="FunFam" id="1.10.10.10:FF:000001">
    <property type="entry name" value="LysR family transcriptional regulator"/>
    <property type="match status" value="1"/>
</dbReference>
<dbReference type="Gene3D" id="1.10.10.10">
    <property type="entry name" value="Winged helix-like DNA-binding domain superfamily/Winged helix DNA-binding domain"/>
    <property type="match status" value="1"/>
</dbReference>
<dbReference type="RefSeq" id="WP_126990704.1">
    <property type="nucleotide sequence ID" value="NZ_JTFC01000031.1"/>
</dbReference>
<dbReference type="Gene3D" id="3.40.190.290">
    <property type="match status" value="1"/>
</dbReference>
<dbReference type="GO" id="GO:0003677">
    <property type="term" value="F:DNA binding"/>
    <property type="evidence" value="ECO:0007669"/>
    <property type="project" value="UniProtKB-KW"/>
</dbReference>
<dbReference type="Pfam" id="PF00126">
    <property type="entry name" value="HTH_1"/>
    <property type="match status" value="1"/>
</dbReference>
<dbReference type="SUPFAM" id="SSF46785">
    <property type="entry name" value="Winged helix' DNA-binding domain"/>
    <property type="match status" value="1"/>
</dbReference>
<name>A0A433RSY0_9BACL</name>
<evidence type="ECO:0000256" key="2">
    <source>
        <dbReference type="ARBA" id="ARBA00023015"/>
    </source>
</evidence>
<keyword evidence="7" id="KW-1185">Reference proteome</keyword>
<accession>A0A433RSY0</accession>
<keyword evidence="4" id="KW-0804">Transcription</keyword>
<evidence type="ECO:0000313" key="7">
    <source>
        <dbReference type="Proteomes" id="UP000288623"/>
    </source>
</evidence>
<comment type="similarity">
    <text evidence="1">Belongs to the LysR transcriptional regulatory family.</text>
</comment>
<dbReference type="Pfam" id="PF03466">
    <property type="entry name" value="LysR_substrate"/>
    <property type="match status" value="1"/>
</dbReference>
<evidence type="ECO:0000313" key="6">
    <source>
        <dbReference type="EMBL" id="RUS55254.1"/>
    </source>
</evidence>
<proteinExistence type="inferred from homology"/>
<dbReference type="PRINTS" id="PR00039">
    <property type="entry name" value="HTHLYSR"/>
</dbReference>
<evidence type="ECO:0000256" key="1">
    <source>
        <dbReference type="ARBA" id="ARBA00009437"/>
    </source>
</evidence>
<evidence type="ECO:0000256" key="4">
    <source>
        <dbReference type="ARBA" id="ARBA00023163"/>
    </source>
</evidence>
<dbReference type="GO" id="GO:0003700">
    <property type="term" value="F:DNA-binding transcription factor activity"/>
    <property type="evidence" value="ECO:0007669"/>
    <property type="project" value="InterPro"/>
</dbReference>
<feature type="domain" description="HTH lysR-type" evidence="5">
    <location>
        <begin position="1"/>
        <end position="58"/>
    </location>
</feature>
<dbReference type="AlphaFoldDB" id="A0A433RSY0"/>
<dbReference type="PANTHER" id="PTHR30419:SF28">
    <property type="entry name" value="HTH-TYPE TRANSCRIPTIONAL REGULATOR BSDA"/>
    <property type="match status" value="1"/>
</dbReference>
<dbReference type="InterPro" id="IPR000847">
    <property type="entry name" value="LysR_HTH_N"/>
</dbReference>
<organism evidence="6 7">
    <name type="scientific">Candidatus Kurthia intestinigallinarum</name>
    <dbReference type="NCBI Taxonomy" id="1562256"/>
    <lineage>
        <taxon>Bacteria</taxon>
        <taxon>Bacillati</taxon>
        <taxon>Bacillota</taxon>
        <taxon>Bacilli</taxon>
        <taxon>Bacillales</taxon>
        <taxon>Caryophanaceae</taxon>
        <taxon>Kurthia</taxon>
    </lineage>
</organism>
<reference evidence="6 7" key="1">
    <citation type="submission" date="2014-11" db="EMBL/GenBank/DDBJ databases">
        <title>Genome sequence and analysis of novel Kurthia sp.</title>
        <authorList>
            <person name="Lawson J.N."/>
            <person name="Gonzalez J.E."/>
            <person name="Rinauldi L."/>
            <person name="Xuan Z."/>
            <person name="Firman A."/>
            <person name="Shaddox L."/>
            <person name="Trudeau A."/>
            <person name="Shah S."/>
            <person name="Reiman D."/>
        </authorList>
    </citation>
    <scope>NUCLEOTIDE SEQUENCE [LARGE SCALE GENOMIC DNA]</scope>
    <source>
        <strain evidence="6 7">3B1D</strain>
    </source>
</reference>
<evidence type="ECO:0000259" key="5">
    <source>
        <dbReference type="PROSITE" id="PS50931"/>
    </source>
</evidence>
<dbReference type="InterPro" id="IPR036388">
    <property type="entry name" value="WH-like_DNA-bd_sf"/>
</dbReference>
<dbReference type="OrthoDB" id="9803735at2"/>
<dbReference type="SUPFAM" id="SSF53850">
    <property type="entry name" value="Periplasmic binding protein-like II"/>
    <property type="match status" value="1"/>
</dbReference>
<protein>
    <recommendedName>
        <fullName evidence="5">HTH lysR-type domain-containing protein</fullName>
    </recommendedName>
</protein>
<evidence type="ECO:0000256" key="3">
    <source>
        <dbReference type="ARBA" id="ARBA00023125"/>
    </source>
</evidence>
<dbReference type="PROSITE" id="PS50931">
    <property type="entry name" value="HTH_LYSR"/>
    <property type="match status" value="1"/>
</dbReference>